<sequence length="1310" mass="145255">MLHSRNTAINANDRSPPAVRLPAGSVTGELLRAIDWPNHSLGPMEHWPQSLRTALSICLASRFPMVICWGERMSRLYNDAYIPLLGLRHPAAFGRPAEEVWPNVWPAVNAQAEQVFATGQSTWNAHMPLTVLRNGYSEQVYFTFSHSPLYDDNGDIGGVLCVCMEDTVHTTQPREGDTLLSDLDVQRTQMADAFEQSPTALAILRGPDYVVESVNPRYQELIGPRELVGRPLAEAIPEIHQQGFLQLLDTVRASGMPFTGKSMTFNLRRTAHGAMSETNVDCIYHPMRDADGKVTRVLVHGIDRTEQIRSQPHDSFLLMLEDTLQNLDNAEAICETGAAMLGQHLRANRCAYAIVAPDEDTFDVRADYVDGAAHRTGRSCLSEFGSDLLDCLRENRPWVVADTRSHTPPLRLDDLDQRRLELRAVLTAPLHKAGRLVAMISVHQTYPRVWTPAEIELVRLVAARCWESMERASAQAELASSEARLRELADAMPQIVFTTMPDGQVDYFNKRWYEYTGLPVGETGYDSWRKVHTEEGLARMMQVWPEALRSGEPYEIEYPLRRHDGNYRWHLGRALAIRDEAGQIVRWIGTNTDIHDRRMVEQRLQESELRFRNLCDNAPVMIWMSNADGDYEYISRQWYLYTGQSEQEALGAGWLEKIHVDDVAATGRMLARASNDRRAYTIEYRLRRHDGEYRWCVDTATPRFSSSGQFLGFIGSLMDIAERKRIEHATAAERSALEMITTGKPLNVVLEAIAHGIEAQSDVGLRCTIMLVDEHQQCLLEGAAPSMPAGFRKAIHRLPIDANTVSCGRAVHLRRQVLCSDIRLDAHWQHYLTVAVEADIVACCSTPIIASDGDVLGSVALYFPFVHYPNAHEQELARSASRLAGIIIERRKTDLRLQQLLDAEQNARSEAERASRMKDEFLATLSHELRTPLNAILGWARLMQQETEVLEKDISKGLQVIERSAHTQAQIIDDLLDMSAILSGKVRLEPTELDLRTLIGETIDSARPSAEDKGVDIVLVADSTPLPPYLGDTVRLQQVLTNLIGNAIKFTPSTGKITVTLSNSSTHMRIEVSDTGLGIEPLFLPHVFDRFSQADASSTRSAGGLGLGLSIAKQLTELHHGQLSVISDGLGLGSTFTLLLPRNDLHGLDQIRSHEGGAIASGGLRAGGIRLDGVRVLVVDDDMDSRGVTQRFLQEAGATVEIAVSADDAEALLRERPYALLVSDVGMPRRDGHSLIRSIRARGAGATSRIPAVALTAYVRSEDRTLALEAGFDAHLGKPVDPLKLIELAASLVSPAPVTEQGSSSKTEPA</sequence>
<protein>
    <recommendedName>
        <fullName evidence="2">histidine kinase</fullName>
        <ecNumber evidence="2">2.7.13.3</ecNumber>
    </recommendedName>
</protein>
<dbReference type="InterPro" id="IPR005467">
    <property type="entry name" value="His_kinase_dom"/>
</dbReference>
<dbReference type="InterPro" id="IPR003018">
    <property type="entry name" value="GAF"/>
</dbReference>
<evidence type="ECO:0000259" key="11">
    <source>
        <dbReference type="PROSITE" id="PS50113"/>
    </source>
</evidence>
<dbReference type="SMART" id="SM00387">
    <property type="entry name" value="HATPase_c"/>
    <property type="match status" value="1"/>
</dbReference>
<dbReference type="Pfam" id="PF08448">
    <property type="entry name" value="PAS_4"/>
    <property type="match status" value="1"/>
</dbReference>
<accession>D2UAU0</accession>
<dbReference type="SUPFAM" id="SSF55781">
    <property type="entry name" value="GAF domain-like"/>
    <property type="match status" value="2"/>
</dbReference>
<dbReference type="PROSITE" id="PS50112">
    <property type="entry name" value="PAS"/>
    <property type="match status" value="2"/>
</dbReference>
<dbReference type="PANTHER" id="PTHR43047:SF72">
    <property type="entry name" value="OSMOSENSING HISTIDINE PROTEIN KINASE SLN1"/>
    <property type="match status" value="1"/>
</dbReference>
<evidence type="ECO:0000259" key="10">
    <source>
        <dbReference type="PROSITE" id="PS50112"/>
    </source>
</evidence>
<dbReference type="GO" id="GO:0005886">
    <property type="term" value="C:plasma membrane"/>
    <property type="evidence" value="ECO:0007669"/>
    <property type="project" value="TreeGrafter"/>
</dbReference>
<reference evidence="12 13" key="1">
    <citation type="journal article" date="2009" name="BMC Genomics">
        <title>The complete genome sequence of Xanthomonas albilineans provides new insights into the reductive genome evolution of the xylem-limited Xanthomonadaceae.</title>
        <authorList>
            <person name="Pieretti I."/>
            <person name="Royer M."/>
            <person name="Barbe V."/>
            <person name="Carrere S."/>
            <person name="Koebnik R."/>
            <person name="Cociancich S."/>
            <person name="Couloux A."/>
            <person name="Darrasse A."/>
            <person name="Gouzy J."/>
            <person name="Jacques M.A."/>
            <person name="Lauber E."/>
            <person name="Manceau C."/>
            <person name="Mangenot S."/>
            <person name="Poussier S."/>
            <person name="Segurens B."/>
            <person name="Szurek B."/>
            <person name="Verdier V."/>
            <person name="Arlat M."/>
            <person name="Rott P."/>
        </authorList>
    </citation>
    <scope>NUCLEOTIDE SEQUENCE [LARGE SCALE GENOMIC DNA]</scope>
    <source>
        <strain evidence="13">GPE PC73 / CFBP 7063</strain>
    </source>
</reference>
<dbReference type="CDD" id="cd00082">
    <property type="entry name" value="HisKA"/>
    <property type="match status" value="1"/>
</dbReference>
<dbReference type="InterPro" id="IPR003594">
    <property type="entry name" value="HATPase_dom"/>
</dbReference>
<feature type="domain" description="PAC" evidence="11">
    <location>
        <begin position="554"/>
        <end position="606"/>
    </location>
</feature>
<dbReference type="Gene3D" id="1.10.287.130">
    <property type="match status" value="1"/>
</dbReference>
<dbReference type="Gene3D" id="3.30.450.40">
    <property type="match status" value="2"/>
</dbReference>
<dbReference type="CDD" id="cd16922">
    <property type="entry name" value="HATPase_EvgS-ArcB-TorS-like"/>
    <property type="match status" value="1"/>
</dbReference>
<dbReference type="SMART" id="SM00065">
    <property type="entry name" value="GAF"/>
    <property type="match status" value="2"/>
</dbReference>
<evidence type="ECO:0000313" key="12">
    <source>
        <dbReference type="EMBL" id="CBA16133.1"/>
    </source>
</evidence>
<feature type="domain" description="PAS" evidence="10">
    <location>
        <begin position="481"/>
        <end position="522"/>
    </location>
</feature>
<dbReference type="PANTHER" id="PTHR43047">
    <property type="entry name" value="TWO-COMPONENT HISTIDINE PROTEIN KINASE"/>
    <property type="match status" value="1"/>
</dbReference>
<dbReference type="PRINTS" id="PR00344">
    <property type="entry name" value="BCTRLSENSOR"/>
</dbReference>
<dbReference type="KEGG" id="xal:XALC_1635"/>
<dbReference type="FunFam" id="3.30.565.10:FF:000010">
    <property type="entry name" value="Sensor histidine kinase RcsC"/>
    <property type="match status" value="1"/>
</dbReference>
<name>D2UAU0_XANAP</name>
<dbReference type="SUPFAM" id="SSF55785">
    <property type="entry name" value="PYP-like sensor domain (PAS domain)"/>
    <property type="match status" value="4"/>
</dbReference>
<dbReference type="InterPro" id="IPR001610">
    <property type="entry name" value="PAC"/>
</dbReference>
<feature type="domain" description="Histidine kinase" evidence="8">
    <location>
        <begin position="924"/>
        <end position="1144"/>
    </location>
</feature>
<dbReference type="EMBL" id="FP565176">
    <property type="protein sequence ID" value="CBA16133.1"/>
    <property type="molecule type" value="Genomic_DNA"/>
</dbReference>
<comment type="catalytic activity">
    <reaction evidence="1">
        <text>ATP + protein L-histidine = ADP + protein N-phospho-L-histidine.</text>
        <dbReference type="EC" id="2.7.13.3"/>
    </reaction>
</comment>
<evidence type="ECO:0000259" key="9">
    <source>
        <dbReference type="PROSITE" id="PS50110"/>
    </source>
</evidence>
<evidence type="ECO:0000256" key="2">
    <source>
        <dbReference type="ARBA" id="ARBA00012438"/>
    </source>
</evidence>
<feature type="modified residue" description="4-aspartylphosphate" evidence="7">
    <location>
        <position position="1224"/>
    </location>
</feature>
<dbReference type="InterPro" id="IPR036097">
    <property type="entry name" value="HisK_dim/P_sf"/>
</dbReference>
<feature type="domain" description="Response regulatory" evidence="9">
    <location>
        <begin position="1175"/>
        <end position="1293"/>
    </location>
</feature>
<evidence type="ECO:0000313" key="13">
    <source>
        <dbReference type="Proteomes" id="UP000001890"/>
    </source>
</evidence>
<proteinExistence type="predicted"/>
<dbReference type="Pfam" id="PF08447">
    <property type="entry name" value="PAS_3"/>
    <property type="match status" value="2"/>
</dbReference>
<dbReference type="Pfam" id="PF02518">
    <property type="entry name" value="HATPase_c"/>
    <property type="match status" value="1"/>
</dbReference>
<dbReference type="InterPro" id="IPR013656">
    <property type="entry name" value="PAS_4"/>
</dbReference>
<dbReference type="Pfam" id="PF13185">
    <property type="entry name" value="GAF_2"/>
    <property type="match status" value="1"/>
</dbReference>
<dbReference type="InterPro" id="IPR036890">
    <property type="entry name" value="HATPase_C_sf"/>
</dbReference>
<evidence type="ECO:0000256" key="6">
    <source>
        <dbReference type="ARBA" id="ARBA00023012"/>
    </source>
</evidence>
<gene>
    <name evidence="12" type="ordered locus">XALc_1635</name>
</gene>
<dbReference type="CDD" id="cd00130">
    <property type="entry name" value="PAS"/>
    <property type="match status" value="3"/>
</dbReference>
<dbReference type="GO" id="GO:0000155">
    <property type="term" value="F:phosphorelay sensor kinase activity"/>
    <property type="evidence" value="ECO:0007669"/>
    <property type="project" value="InterPro"/>
</dbReference>
<dbReference type="GO" id="GO:0009927">
    <property type="term" value="F:histidine phosphotransfer kinase activity"/>
    <property type="evidence" value="ECO:0007669"/>
    <property type="project" value="TreeGrafter"/>
</dbReference>
<dbReference type="SUPFAM" id="SSF52172">
    <property type="entry name" value="CheY-like"/>
    <property type="match status" value="1"/>
</dbReference>
<dbReference type="Pfam" id="PF00072">
    <property type="entry name" value="Response_reg"/>
    <property type="match status" value="1"/>
</dbReference>
<dbReference type="PROSITE" id="PS50110">
    <property type="entry name" value="RESPONSE_REGULATORY"/>
    <property type="match status" value="1"/>
</dbReference>
<dbReference type="SMART" id="SM00091">
    <property type="entry name" value="PAS"/>
    <property type="match status" value="3"/>
</dbReference>
<dbReference type="InterPro" id="IPR004358">
    <property type="entry name" value="Sig_transdc_His_kin-like_C"/>
</dbReference>
<organism evidence="12 13">
    <name type="scientific">Xanthomonas albilineans (strain GPE PC73 / CFBP 7063)</name>
    <dbReference type="NCBI Taxonomy" id="380358"/>
    <lineage>
        <taxon>Bacteria</taxon>
        <taxon>Pseudomonadati</taxon>
        <taxon>Pseudomonadota</taxon>
        <taxon>Gammaproteobacteria</taxon>
        <taxon>Lysobacterales</taxon>
        <taxon>Lysobacteraceae</taxon>
        <taxon>Xanthomonas</taxon>
    </lineage>
</organism>
<feature type="domain" description="PAS" evidence="10">
    <location>
        <begin position="607"/>
        <end position="677"/>
    </location>
</feature>
<dbReference type="InterPro" id="IPR035965">
    <property type="entry name" value="PAS-like_dom_sf"/>
</dbReference>
<dbReference type="Pfam" id="PF00512">
    <property type="entry name" value="HisKA"/>
    <property type="match status" value="1"/>
</dbReference>
<keyword evidence="6" id="KW-0902">Two-component regulatory system</keyword>
<dbReference type="FunFam" id="3.30.450.20:FF:000099">
    <property type="entry name" value="Sensory box sensor histidine kinase"/>
    <property type="match status" value="2"/>
</dbReference>
<keyword evidence="13" id="KW-1185">Reference proteome</keyword>
<dbReference type="InterPro" id="IPR011006">
    <property type="entry name" value="CheY-like_superfamily"/>
</dbReference>
<dbReference type="InterPro" id="IPR013655">
    <property type="entry name" value="PAS_fold_3"/>
</dbReference>
<keyword evidence="5" id="KW-0418">Kinase</keyword>
<dbReference type="CDD" id="cd17580">
    <property type="entry name" value="REC_2_DhkD-like"/>
    <property type="match status" value="1"/>
</dbReference>
<evidence type="ECO:0000256" key="3">
    <source>
        <dbReference type="ARBA" id="ARBA00022553"/>
    </source>
</evidence>
<keyword evidence="4" id="KW-0808">Transferase</keyword>
<dbReference type="Pfam" id="PF01590">
    <property type="entry name" value="GAF"/>
    <property type="match status" value="1"/>
</dbReference>
<dbReference type="Gene3D" id="3.30.450.20">
    <property type="entry name" value="PAS domain"/>
    <property type="match status" value="4"/>
</dbReference>
<dbReference type="InterPro" id="IPR000014">
    <property type="entry name" value="PAS"/>
</dbReference>
<dbReference type="EC" id="2.7.13.3" evidence="2"/>
<evidence type="ECO:0000256" key="1">
    <source>
        <dbReference type="ARBA" id="ARBA00000085"/>
    </source>
</evidence>
<dbReference type="Proteomes" id="UP000001890">
    <property type="component" value="Chromosome"/>
</dbReference>
<feature type="domain" description="PAC" evidence="11">
    <location>
        <begin position="680"/>
        <end position="732"/>
    </location>
</feature>
<dbReference type="eggNOG" id="COG2202">
    <property type="taxonomic scope" value="Bacteria"/>
</dbReference>
<evidence type="ECO:0000256" key="7">
    <source>
        <dbReference type="PROSITE-ProRule" id="PRU00169"/>
    </source>
</evidence>
<dbReference type="SUPFAM" id="SSF55874">
    <property type="entry name" value="ATPase domain of HSP90 chaperone/DNA topoisomerase II/histidine kinase"/>
    <property type="match status" value="1"/>
</dbReference>
<dbReference type="eggNOG" id="COG2203">
    <property type="taxonomic scope" value="Bacteria"/>
</dbReference>
<dbReference type="PROSITE" id="PS50109">
    <property type="entry name" value="HIS_KIN"/>
    <property type="match status" value="1"/>
</dbReference>
<evidence type="ECO:0000256" key="4">
    <source>
        <dbReference type="ARBA" id="ARBA00022679"/>
    </source>
</evidence>
<dbReference type="PROSITE" id="PS50113">
    <property type="entry name" value="PAC"/>
    <property type="match status" value="2"/>
</dbReference>
<keyword evidence="3 7" id="KW-0597">Phosphoprotein</keyword>
<dbReference type="InterPro" id="IPR029016">
    <property type="entry name" value="GAF-like_dom_sf"/>
</dbReference>
<dbReference type="SMART" id="SM00086">
    <property type="entry name" value="PAC"/>
    <property type="match status" value="3"/>
</dbReference>
<dbReference type="SUPFAM" id="SSF47384">
    <property type="entry name" value="Homodimeric domain of signal transducing histidine kinase"/>
    <property type="match status" value="1"/>
</dbReference>
<dbReference type="InterPro" id="IPR001789">
    <property type="entry name" value="Sig_transdc_resp-reg_receiver"/>
</dbReference>
<dbReference type="SMART" id="SM00448">
    <property type="entry name" value="REC"/>
    <property type="match status" value="1"/>
</dbReference>
<dbReference type="NCBIfam" id="TIGR00229">
    <property type="entry name" value="sensory_box"/>
    <property type="match status" value="2"/>
</dbReference>
<evidence type="ECO:0000256" key="5">
    <source>
        <dbReference type="ARBA" id="ARBA00022777"/>
    </source>
</evidence>
<dbReference type="InterPro" id="IPR003661">
    <property type="entry name" value="HisK_dim/P_dom"/>
</dbReference>
<dbReference type="Gene3D" id="3.30.565.10">
    <property type="entry name" value="Histidine kinase-like ATPase, C-terminal domain"/>
    <property type="match status" value="1"/>
</dbReference>
<dbReference type="SMART" id="SM00388">
    <property type="entry name" value="HisKA"/>
    <property type="match status" value="1"/>
</dbReference>
<dbReference type="Gene3D" id="3.40.50.2300">
    <property type="match status" value="1"/>
</dbReference>
<dbReference type="STRING" id="380358.XALC_1635"/>
<dbReference type="eggNOG" id="COG2205">
    <property type="taxonomic scope" value="Bacteria"/>
</dbReference>
<dbReference type="InterPro" id="IPR000700">
    <property type="entry name" value="PAS-assoc_C"/>
</dbReference>
<dbReference type="eggNOG" id="COG5002">
    <property type="taxonomic scope" value="Bacteria"/>
</dbReference>
<evidence type="ECO:0000259" key="8">
    <source>
        <dbReference type="PROSITE" id="PS50109"/>
    </source>
</evidence>